<dbReference type="EMBL" id="BMSV01000009">
    <property type="protein sequence ID" value="GGQ21705.1"/>
    <property type="molecule type" value="Genomic_DNA"/>
</dbReference>
<reference evidence="2" key="1">
    <citation type="journal article" date="2014" name="Int. J. Syst. Evol. Microbiol.">
        <title>Complete genome sequence of Corynebacterium casei LMG S-19264T (=DSM 44701T), isolated from a smear-ripened cheese.</title>
        <authorList>
            <consortium name="US DOE Joint Genome Institute (JGI-PGF)"/>
            <person name="Walter F."/>
            <person name="Albersmeier A."/>
            <person name="Kalinowski J."/>
            <person name="Ruckert C."/>
        </authorList>
    </citation>
    <scope>NUCLEOTIDE SEQUENCE</scope>
    <source>
        <strain evidence="2">JCM 4335</strain>
    </source>
</reference>
<keyword evidence="3" id="KW-1185">Reference proteome</keyword>
<dbReference type="Proteomes" id="UP000654123">
    <property type="component" value="Unassembled WGS sequence"/>
</dbReference>
<comment type="caution">
    <text evidence="2">The sequence shown here is derived from an EMBL/GenBank/DDBJ whole genome shotgun (WGS) entry which is preliminary data.</text>
</comment>
<feature type="compositionally biased region" description="Gly residues" evidence="1">
    <location>
        <begin position="26"/>
        <end position="36"/>
    </location>
</feature>
<reference evidence="2" key="2">
    <citation type="submission" date="2020-09" db="EMBL/GenBank/DDBJ databases">
        <authorList>
            <person name="Sun Q."/>
            <person name="Ohkuma M."/>
        </authorList>
    </citation>
    <scope>NUCLEOTIDE SEQUENCE</scope>
    <source>
        <strain evidence="2">JCM 4335</strain>
    </source>
</reference>
<accession>A0A918B3J4</accession>
<organism evidence="2 3">
    <name type="scientific">Streptomyces roseolilacinus</name>
    <dbReference type="NCBI Taxonomy" id="66904"/>
    <lineage>
        <taxon>Bacteria</taxon>
        <taxon>Bacillati</taxon>
        <taxon>Actinomycetota</taxon>
        <taxon>Actinomycetes</taxon>
        <taxon>Kitasatosporales</taxon>
        <taxon>Streptomycetaceae</taxon>
        <taxon>Streptomyces</taxon>
    </lineage>
</organism>
<evidence type="ECO:0000313" key="3">
    <source>
        <dbReference type="Proteomes" id="UP000654123"/>
    </source>
</evidence>
<sequence length="76" mass="8305">MVVRAREGGMVTSRRTVRGARRTCGARGGQAGGGGVRPRTPHPARQRFTADTAGRQWNLMELVLSCMPRLLKWASV</sequence>
<proteinExistence type="predicted"/>
<evidence type="ECO:0000313" key="2">
    <source>
        <dbReference type="EMBL" id="GGQ21705.1"/>
    </source>
</evidence>
<protein>
    <submittedName>
        <fullName evidence="2">Uncharacterized protein</fullName>
    </submittedName>
</protein>
<dbReference type="AlphaFoldDB" id="A0A918B3J4"/>
<evidence type="ECO:0000256" key="1">
    <source>
        <dbReference type="SAM" id="MobiDB-lite"/>
    </source>
</evidence>
<name>A0A918B3J4_9ACTN</name>
<gene>
    <name evidence="2" type="ORF">GCM10010249_45590</name>
</gene>
<feature type="region of interest" description="Disordered" evidence="1">
    <location>
        <begin position="18"/>
        <end position="44"/>
    </location>
</feature>